<gene>
    <name evidence="4" type="ORF">CSA56_00340</name>
</gene>
<protein>
    <submittedName>
        <fullName evidence="4">Two-component system response regulator</fullName>
    </submittedName>
</protein>
<dbReference type="Gene3D" id="3.40.50.2300">
    <property type="match status" value="1"/>
</dbReference>
<dbReference type="InterPro" id="IPR050595">
    <property type="entry name" value="Bact_response_regulator"/>
</dbReference>
<keyword evidence="1 2" id="KW-0597">Phosphoprotein</keyword>
<reference evidence="4 5" key="1">
    <citation type="submission" date="2017-10" db="EMBL/GenBank/DDBJ databases">
        <title>Novel microbial diversity and functional potential in the marine mammal oral microbiome.</title>
        <authorList>
            <person name="Dudek N.K."/>
            <person name="Sun C.L."/>
            <person name="Burstein D."/>
            <person name="Kantor R.S."/>
            <person name="Aliaga Goltsman D.S."/>
            <person name="Bik E.M."/>
            <person name="Thomas B.C."/>
            <person name="Banfield J.F."/>
            <person name="Relman D.A."/>
        </authorList>
    </citation>
    <scope>NUCLEOTIDE SEQUENCE [LARGE SCALE GENOMIC DNA]</scope>
    <source>
        <strain evidence="4">DOLJORAL78_47_16</strain>
    </source>
</reference>
<dbReference type="AlphaFoldDB" id="A0A2G6KNR3"/>
<evidence type="ECO:0000313" key="4">
    <source>
        <dbReference type="EMBL" id="PIE36469.1"/>
    </source>
</evidence>
<feature type="modified residue" description="4-aspartylphosphate" evidence="2">
    <location>
        <position position="62"/>
    </location>
</feature>
<accession>A0A2G6KNR3</accession>
<sequence>MPKGFIICVDDQPEIVGSLMTQLEHAVGHACEIEVAESAAEALEVLEELEAQGEQVDIVITDEIMPGMQGSQFLEIVHKKNPNIMTVILTGQAGFDDVVYAV</sequence>
<dbReference type="InterPro" id="IPR001789">
    <property type="entry name" value="Sig_transdc_resp-reg_receiver"/>
</dbReference>
<dbReference type="PANTHER" id="PTHR44591:SF3">
    <property type="entry name" value="RESPONSE REGULATORY DOMAIN-CONTAINING PROTEIN"/>
    <property type="match status" value="1"/>
</dbReference>
<proteinExistence type="predicted"/>
<evidence type="ECO:0000313" key="5">
    <source>
        <dbReference type="Proteomes" id="UP000230821"/>
    </source>
</evidence>
<evidence type="ECO:0000259" key="3">
    <source>
        <dbReference type="PROSITE" id="PS50110"/>
    </source>
</evidence>
<dbReference type="PANTHER" id="PTHR44591">
    <property type="entry name" value="STRESS RESPONSE REGULATOR PROTEIN 1"/>
    <property type="match status" value="1"/>
</dbReference>
<dbReference type="EMBL" id="PDSK01000011">
    <property type="protein sequence ID" value="PIE36469.1"/>
    <property type="molecule type" value="Genomic_DNA"/>
</dbReference>
<dbReference type="PROSITE" id="PS50110">
    <property type="entry name" value="RESPONSE_REGULATORY"/>
    <property type="match status" value="1"/>
</dbReference>
<dbReference type="InterPro" id="IPR011006">
    <property type="entry name" value="CheY-like_superfamily"/>
</dbReference>
<feature type="non-terminal residue" evidence="4">
    <location>
        <position position="102"/>
    </location>
</feature>
<name>A0A2G6KNR3_9BACT</name>
<dbReference type="GO" id="GO:0000160">
    <property type="term" value="P:phosphorelay signal transduction system"/>
    <property type="evidence" value="ECO:0007669"/>
    <property type="project" value="InterPro"/>
</dbReference>
<dbReference type="SUPFAM" id="SSF52172">
    <property type="entry name" value="CheY-like"/>
    <property type="match status" value="1"/>
</dbReference>
<dbReference type="Proteomes" id="UP000230821">
    <property type="component" value="Unassembled WGS sequence"/>
</dbReference>
<feature type="domain" description="Response regulatory" evidence="3">
    <location>
        <begin position="5"/>
        <end position="102"/>
    </location>
</feature>
<comment type="caution">
    <text evidence="4">The sequence shown here is derived from an EMBL/GenBank/DDBJ whole genome shotgun (WGS) entry which is preliminary data.</text>
</comment>
<organism evidence="4 5">
    <name type="scientific">candidate division KSB3 bacterium</name>
    <dbReference type="NCBI Taxonomy" id="2044937"/>
    <lineage>
        <taxon>Bacteria</taxon>
        <taxon>candidate division KSB3</taxon>
    </lineage>
</organism>
<evidence type="ECO:0000256" key="2">
    <source>
        <dbReference type="PROSITE-ProRule" id="PRU00169"/>
    </source>
</evidence>
<evidence type="ECO:0000256" key="1">
    <source>
        <dbReference type="ARBA" id="ARBA00022553"/>
    </source>
</evidence>
<dbReference type="Pfam" id="PF00072">
    <property type="entry name" value="Response_reg"/>
    <property type="match status" value="1"/>
</dbReference>